<keyword evidence="9" id="KW-1185">Reference proteome</keyword>
<feature type="compositionally biased region" description="Polar residues" evidence="6">
    <location>
        <begin position="283"/>
        <end position="298"/>
    </location>
</feature>
<evidence type="ECO:0000259" key="7">
    <source>
        <dbReference type="PROSITE" id="PS50172"/>
    </source>
</evidence>
<evidence type="ECO:0000256" key="6">
    <source>
        <dbReference type="SAM" id="MobiDB-lite"/>
    </source>
</evidence>
<dbReference type="InterPro" id="IPR036420">
    <property type="entry name" value="BRCT_dom_sf"/>
</dbReference>
<feature type="domain" description="BRCT" evidence="7">
    <location>
        <begin position="447"/>
        <end position="537"/>
    </location>
</feature>
<evidence type="ECO:0000313" key="8">
    <source>
        <dbReference type="EMBL" id="KAB7497707.1"/>
    </source>
</evidence>
<feature type="compositionally biased region" description="Basic and acidic residues" evidence="6">
    <location>
        <begin position="10"/>
        <end position="20"/>
    </location>
</feature>
<name>A0A5N5SUM5_9CRUS</name>
<dbReference type="EMBL" id="SEYY01020003">
    <property type="protein sequence ID" value="KAB7497707.1"/>
    <property type="molecule type" value="Genomic_DNA"/>
</dbReference>
<feature type="compositionally biased region" description="Basic and acidic residues" evidence="6">
    <location>
        <begin position="87"/>
        <end position="98"/>
    </location>
</feature>
<evidence type="ECO:0000256" key="3">
    <source>
        <dbReference type="ARBA" id="ARBA00022763"/>
    </source>
</evidence>
<dbReference type="SMART" id="SM00292">
    <property type="entry name" value="BRCT"/>
    <property type="match status" value="2"/>
</dbReference>
<feature type="region of interest" description="Disordered" evidence="6">
    <location>
        <begin position="1"/>
        <end position="98"/>
    </location>
</feature>
<feature type="region of interest" description="Disordered" evidence="6">
    <location>
        <begin position="237"/>
        <end position="332"/>
    </location>
</feature>
<dbReference type="PANTHER" id="PTHR23196">
    <property type="entry name" value="PAX TRANSCRIPTION ACTIVATION DOMAIN INTERACTING PROTEIN"/>
    <property type="match status" value="1"/>
</dbReference>
<protein>
    <submittedName>
        <fullName evidence="8">Mediator of DNA damage checkpoint protein 1</fullName>
    </submittedName>
</protein>
<dbReference type="InterPro" id="IPR051579">
    <property type="entry name" value="DDR_Transcriptional_Reg"/>
</dbReference>
<evidence type="ECO:0000256" key="5">
    <source>
        <dbReference type="ARBA" id="ARBA00023242"/>
    </source>
</evidence>
<dbReference type="OrthoDB" id="342264at2759"/>
<proteinExistence type="predicted"/>
<dbReference type="Proteomes" id="UP000326759">
    <property type="component" value="Unassembled WGS sequence"/>
</dbReference>
<dbReference type="SUPFAM" id="SSF52113">
    <property type="entry name" value="BRCT domain"/>
    <property type="match status" value="2"/>
</dbReference>
<dbReference type="Gene3D" id="3.40.50.10190">
    <property type="entry name" value="BRCT domain"/>
    <property type="match status" value="2"/>
</dbReference>
<dbReference type="PANTHER" id="PTHR23196:SF34">
    <property type="entry name" value="MEDIATOR OF DNA DAMAGE CHECKPOINT PROTEIN 1"/>
    <property type="match status" value="1"/>
</dbReference>
<feature type="domain" description="BRCT" evidence="7">
    <location>
        <begin position="362"/>
        <end position="426"/>
    </location>
</feature>
<keyword evidence="2" id="KW-0597">Phosphoprotein</keyword>
<evidence type="ECO:0000313" key="9">
    <source>
        <dbReference type="Proteomes" id="UP000326759"/>
    </source>
</evidence>
<keyword evidence="5" id="KW-0539">Nucleus</keyword>
<feature type="compositionally biased region" description="Basic and acidic residues" evidence="6">
    <location>
        <begin position="164"/>
        <end position="182"/>
    </location>
</feature>
<comment type="subcellular location">
    <subcellularLocation>
        <location evidence="1">Nucleus</location>
    </subcellularLocation>
</comment>
<dbReference type="PROSITE" id="PS50172">
    <property type="entry name" value="BRCT"/>
    <property type="match status" value="2"/>
</dbReference>
<dbReference type="CDD" id="cd18432">
    <property type="entry name" value="BRCT_PAXIP1_rpt6_like"/>
    <property type="match status" value="1"/>
</dbReference>
<keyword evidence="4" id="KW-0234">DNA repair</keyword>
<reference evidence="8 9" key="1">
    <citation type="journal article" date="2019" name="PLoS Biol.">
        <title>Sex chromosomes control vertical transmission of feminizing Wolbachia symbionts in an isopod.</title>
        <authorList>
            <person name="Becking T."/>
            <person name="Chebbi M.A."/>
            <person name="Giraud I."/>
            <person name="Moumen B."/>
            <person name="Laverre T."/>
            <person name="Caubet Y."/>
            <person name="Peccoud J."/>
            <person name="Gilbert C."/>
            <person name="Cordaux R."/>
        </authorList>
    </citation>
    <scope>NUCLEOTIDE SEQUENCE [LARGE SCALE GENOMIC DNA]</scope>
    <source>
        <strain evidence="8">ANa2</strain>
        <tissue evidence="8">Whole body excluding digestive tract and cuticle</tissue>
    </source>
</reference>
<dbReference type="Pfam" id="PF16770">
    <property type="entry name" value="RTT107_BRCT_5"/>
    <property type="match status" value="1"/>
</dbReference>
<keyword evidence="3" id="KW-0227">DNA damage</keyword>
<organism evidence="8 9">
    <name type="scientific">Armadillidium nasatum</name>
    <dbReference type="NCBI Taxonomy" id="96803"/>
    <lineage>
        <taxon>Eukaryota</taxon>
        <taxon>Metazoa</taxon>
        <taxon>Ecdysozoa</taxon>
        <taxon>Arthropoda</taxon>
        <taxon>Crustacea</taxon>
        <taxon>Multicrustacea</taxon>
        <taxon>Malacostraca</taxon>
        <taxon>Eumalacostraca</taxon>
        <taxon>Peracarida</taxon>
        <taxon>Isopoda</taxon>
        <taxon>Oniscidea</taxon>
        <taxon>Crinocheta</taxon>
        <taxon>Armadillidiidae</taxon>
        <taxon>Armadillidium</taxon>
    </lineage>
</organism>
<dbReference type="GO" id="GO:0006281">
    <property type="term" value="P:DNA repair"/>
    <property type="evidence" value="ECO:0007669"/>
    <property type="project" value="UniProtKB-KW"/>
</dbReference>
<gene>
    <name evidence="8" type="primary">MDC1</name>
    <name evidence="8" type="ORF">Anas_02815</name>
</gene>
<accession>A0A5N5SUM5</accession>
<dbReference type="GO" id="GO:0005634">
    <property type="term" value="C:nucleus"/>
    <property type="evidence" value="ECO:0007669"/>
    <property type="project" value="UniProtKB-SubCell"/>
</dbReference>
<dbReference type="InterPro" id="IPR001357">
    <property type="entry name" value="BRCT_dom"/>
</dbReference>
<feature type="region of interest" description="Disordered" evidence="6">
    <location>
        <begin position="118"/>
        <end position="193"/>
    </location>
</feature>
<comment type="caution">
    <text evidence="8">The sequence shown here is derived from an EMBL/GenBank/DDBJ whole genome shotgun (WGS) entry which is preliminary data.</text>
</comment>
<feature type="compositionally biased region" description="Basic residues" evidence="6">
    <location>
        <begin position="299"/>
        <end position="310"/>
    </location>
</feature>
<evidence type="ECO:0000256" key="1">
    <source>
        <dbReference type="ARBA" id="ARBA00004123"/>
    </source>
</evidence>
<feature type="compositionally biased region" description="Polar residues" evidence="6">
    <location>
        <begin position="146"/>
        <end position="155"/>
    </location>
</feature>
<evidence type="ECO:0000256" key="2">
    <source>
        <dbReference type="ARBA" id="ARBA00022553"/>
    </source>
</evidence>
<sequence>MTTNNSEPNESSKEVFKSDKNSSASKTKITEKIKLTAITRSTRGSSKLPIDDASNSSIKSDTDIGNSKSCSNIDRSDTFSNKSMTTRKSEKDSGKEQCDKNLKALEVITLNDTDHCNVIKSESSSSKKDSKSDIASLSTRSKKSSNDSFILNSEPNIRKSRRNVKLEINTKESDTSEVELKVKSRSSKASNKVSEVDNVSLETCIKSTRRTTRYSQLDKSEPSKCDDTMSLCSISSDTSFREPVKRKTRGNQVTQQDEVQPVRKSRRTKRPDIENEVEINTVRECSSSEDSQISVTTTKSRRSQIKHKKSPSPAKSTRSKRSRTDSPSFADEQVLWSPKQRQAFADKHPRVLFTTFKDTKDEKIVKDAGGKIAESASDCTVLVTNAVKRTCKLLACVGKGIPIVSTQWLVATKRARCFVDPWEFIVSDVEAENKFDFTMESSLKIAAKKKLFSGYSIHVTDSVKPPPNDMREIIECAGGQYLEMPPTFAAPKSIIVSCDEDKKNWSSFKKLKLTIVNKEFILTGLLRQKIMLDEFKV</sequence>
<dbReference type="CDD" id="cd17744">
    <property type="entry name" value="BRCT_MDC1_rpt1"/>
    <property type="match status" value="1"/>
</dbReference>
<dbReference type="Pfam" id="PF16589">
    <property type="entry name" value="BRCT_2"/>
    <property type="match status" value="1"/>
</dbReference>
<evidence type="ECO:0000256" key="4">
    <source>
        <dbReference type="ARBA" id="ARBA00023204"/>
    </source>
</evidence>
<feature type="compositionally biased region" description="Polar residues" evidence="6">
    <location>
        <begin position="53"/>
        <end position="86"/>
    </location>
</feature>
<dbReference type="AlphaFoldDB" id="A0A5N5SUM5"/>